<dbReference type="RefSeq" id="WP_072659786.1">
    <property type="nucleotide sequence ID" value="NZ_BDFD01000011.1"/>
</dbReference>
<gene>
    <name evidence="2" type="ORF">MMIC_P1433</name>
</gene>
<comment type="caution">
    <text evidence="2">The sequence shown here is derived from an EMBL/GenBank/DDBJ whole genome shotgun (WGS) entry which is preliminary data.</text>
</comment>
<keyword evidence="3" id="KW-1185">Reference proteome</keyword>
<evidence type="ECO:0008006" key="4">
    <source>
        <dbReference type="Google" id="ProtNLM"/>
    </source>
</evidence>
<feature type="transmembrane region" description="Helical" evidence="1">
    <location>
        <begin position="6"/>
        <end position="25"/>
    </location>
</feature>
<dbReference type="AlphaFoldDB" id="A0A1L8CNI7"/>
<keyword evidence="1" id="KW-0812">Transmembrane</keyword>
<evidence type="ECO:0000313" key="2">
    <source>
        <dbReference type="EMBL" id="GAV20467.1"/>
    </source>
</evidence>
<dbReference type="EMBL" id="BDFD01000011">
    <property type="protein sequence ID" value="GAV20467.1"/>
    <property type="molecule type" value="Genomic_DNA"/>
</dbReference>
<protein>
    <recommendedName>
        <fullName evidence="4">Zinc ribbon domain-containing protein</fullName>
    </recommendedName>
</protein>
<proteinExistence type="predicted"/>
<name>A0A1L8CNI7_9PROT</name>
<feature type="transmembrane region" description="Helical" evidence="1">
    <location>
        <begin position="37"/>
        <end position="56"/>
    </location>
</feature>
<dbReference type="Proteomes" id="UP000231632">
    <property type="component" value="Unassembled WGS sequence"/>
</dbReference>
<sequence>MTTGDLIFFVVFFWIVFITARLAVFAINIDIKLKKRLWPIIIFSLSGMLMIIAWLLNFPTKGFVVLGIAVAAIIYTNLKGFYFCESCEKMIANKKILTTVETCEKCGASLK</sequence>
<organism evidence="2 3">
    <name type="scientific">Mariprofundus micogutta</name>
    <dbReference type="NCBI Taxonomy" id="1921010"/>
    <lineage>
        <taxon>Bacteria</taxon>
        <taxon>Pseudomonadati</taxon>
        <taxon>Pseudomonadota</taxon>
        <taxon>Candidatius Mariprofundia</taxon>
        <taxon>Mariprofundales</taxon>
        <taxon>Mariprofundaceae</taxon>
        <taxon>Mariprofundus</taxon>
    </lineage>
</organism>
<keyword evidence="1" id="KW-0472">Membrane</keyword>
<keyword evidence="1" id="KW-1133">Transmembrane helix</keyword>
<evidence type="ECO:0000313" key="3">
    <source>
        <dbReference type="Proteomes" id="UP000231632"/>
    </source>
</evidence>
<evidence type="ECO:0000256" key="1">
    <source>
        <dbReference type="SAM" id="Phobius"/>
    </source>
</evidence>
<reference evidence="2 3" key="1">
    <citation type="journal article" date="2017" name="Arch. Microbiol.">
        <title>Mariprofundus micogutta sp. nov., a novel iron-oxidizing zetaproteobacterium isolated from a deep-sea hydrothermal field at the Bayonnaise knoll of the Izu-Ogasawara arc, and a description of Mariprofundales ord. nov. and Zetaproteobacteria classis nov.</title>
        <authorList>
            <person name="Makita H."/>
            <person name="Tanaka E."/>
            <person name="Mitsunobu S."/>
            <person name="Miyazaki M."/>
            <person name="Nunoura T."/>
            <person name="Uematsu K."/>
            <person name="Takaki Y."/>
            <person name="Nishi S."/>
            <person name="Shimamura S."/>
            <person name="Takai K."/>
        </authorList>
    </citation>
    <scope>NUCLEOTIDE SEQUENCE [LARGE SCALE GENOMIC DNA]</scope>
    <source>
        <strain evidence="2 3">ET2</strain>
    </source>
</reference>
<dbReference type="OrthoDB" id="5296213at2"/>
<accession>A0A1L8CNI7</accession>
<feature type="transmembrane region" description="Helical" evidence="1">
    <location>
        <begin position="62"/>
        <end position="84"/>
    </location>
</feature>